<gene>
    <name evidence="5" type="ORF">EDD65_11114</name>
</gene>
<sequence length="337" mass="38089">MEKRRLGKTNFLVSVIGFGGIPIQRVSREEAIEIISAVKEAGINFIDTARGYTVSESLIGCGLEKHGRENFILATKSGKRDYNGILEELNISLKNLNTDYIDLFQFHNIKSLEELDFVMGDEGGLKALKEVKAKGIIKEIGITSHMPEVLDKAMDTGEFATIQCPYNPVERQAEEVFRKANKLDIGVIVMKPLAGGAIQNTDLSLRFITNNPNVTVAIPGMDSVKQVMENAKIGEKIIPLNEEERAILFQEAKELGTEFCRRCGYCMPCPQGIDIPSQFLMEGYYKRYNLKEWALDRYHAMEFRAKDCIECGSCEKKCPYNLPIREMLKRVDMLLER</sequence>
<comment type="caution">
    <text evidence="5">The sequence shown here is derived from an EMBL/GenBank/DDBJ whole genome shotgun (WGS) entry which is preliminary data.</text>
</comment>
<evidence type="ECO:0000259" key="4">
    <source>
        <dbReference type="PROSITE" id="PS51379"/>
    </source>
</evidence>
<dbReference type="EMBL" id="SMAE01000011">
    <property type="protein sequence ID" value="TCS87452.1"/>
    <property type="molecule type" value="Genomic_DNA"/>
</dbReference>
<reference evidence="5 6" key="1">
    <citation type="submission" date="2019-03" db="EMBL/GenBank/DDBJ databases">
        <title>Genomic Encyclopedia of Type Strains, Phase IV (KMG-IV): sequencing the most valuable type-strain genomes for metagenomic binning, comparative biology and taxonomic classification.</title>
        <authorList>
            <person name="Goeker M."/>
        </authorList>
    </citation>
    <scope>NUCLEOTIDE SEQUENCE [LARGE SCALE GENOMIC DNA]</scope>
    <source>
        <strain evidence="5 6">DSM 26752</strain>
    </source>
</reference>
<dbReference type="SUPFAM" id="SSF54862">
    <property type="entry name" value="4Fe-4S ferredoxins"/>
    <property type="match status" value="1"/>
</dbReference>
<dbReference type="Gene3D" id="3.20.20.100">
    <property type="entry name" value="NADP-dependent oxidoreductase domain"/>
    <property type="match status" value="1"/>
</dbReference>
<evidence type="ECO:0000313" key="6">
    <source>
        <dbReference type="Proteomes" id="UP000294567"/>
    </source>
</evidence>
<dbReference type="InterPro" id="IPR017900">
    <property type="entry name" value="4Fe4S_Fe_S_CS"/>
</dbReference>
<dbReference type="RefSeq" id="WP_132028775.1">
    <property type="nucleotide sequence ID" value="NZ_CP068564.1"/>
</dbReference>
<name>A0A4R3KR95_9FIRM</name>
<feature type="domain" description="4Fe-4S ferredoxin-type" evidence="4">
    <location>
        <begin position="299"/>
        <end position="328"/>
    </location>
</feature>
<accession>A0A4R3KR95</accession>
<protein>
    <submittedName>
        <fullName evidence="5">Putative aldo/keto reductase-like oxidoreductase</fullName>
    </submittedName>
</protein>
<dbReference type="Proteomes" id="UP000294567">
    <property type="component" value="Unassembled WGS sequence"/>
</dbReference>
<dbReference type="InterPro" id="IPR023210">
    <property type="entry name" value="NADP_OxRdtase_dom"/>
</dbReference>
<evidence type="ECO:0000256" key="1">
    <source>
        <dbReference type="ARBA" id="ARBA00022723"/>
    </source>
</evidence>
<dbReference type="GO" id="GO:0051536">
    <property type="term" value="F:iron-sulfur cluster binding"/>
    <property type="evidence" value="ECO:0007669"/>
    <property type="project" value="UniProtKB-KW"/>
</dbReference>
<dbReference type="Pfam" id="PF00248">
    <property type="entry name" value="Aldo_ket_red"/>
    <property type="match status" value="1"/>
</dbReference>
<keyword evidence="6" id="KW-1185">Reference proteome</keyword>
<dbReference type="PROSITE" id="PS51379">
    <property type="entry name" value="4FE4S_FER_2"/>
    <property type="match status" value="1"/>
</dbReference>
<dbReference type="PANTHER" id="PTHR43312">
    <property type="entry name" value="D-THREO-ALDOSE 1-DEHYDROGENASE"/>
    <property type="match status" value="1"/>
</dbReference>
<dbReference type="GO" id="GO:0046872">
    <property type="term" value="F:metal ion binding"/>
    <property type="evidence" value="ECO:0007669"/>
    <property type="project" value="UniProtKB-KW"/>
</dbReference>
<proteinExistence type="predicted"/>
<dbReference type="InterPro" id="IPR053135">
    <property type="entry name" value="AKR2_Oxidoreductase"/>
</dbReference>
<dbReference type="SUPFAM" id="SSF51430">
    <property type="entry name" value="NAD(P)-linked oxidoreductase"/>
    <property type="match status" value="1"/>
</dbReference>
<dbReference type="PROSITE" id="PS00198">
    <property type="entry name" value="4FE4S_FER_1"/>
    <property type="match status" value="1"/>
</dbReference>
<dbReference type="PANTHER" id="PTHR43312:SF1">
    <property type="entry name" value="NADP-DEPENDENT OXIDOREDUCTASE DOMAIN-CONTAINING PROTEIN"/>
    <property type="match status" value="1"/>
</dbReference>
<dbReference type="InterPro" id="IPR036812">
    <property type="entry name" value="NAD(P)_OxRdtase_dom_sf"/>
</dbReference>
<dbReference type="AlphaFoldDB" id="A0A4R3KR95"/>
<keyword evidence="1" id="KW-0479">Metal-binding</keyword>
<keyword evidence="2" id="KW-0408">Iron</keyword>
<organism evidence="5 6">
    <name type="scientific">Keratinibaculum paraultunense</name>
    <dbReference type="NCBI Taxonomy" id="1278232"/>
    <lineage>
        <taxon>Bacteria</taxon>
        <taxon>Bacillati</taxon>
        <taxon>Bacillota</taxon>
        <taxon>Tissierellia</taxon>
        <taxon>Tissierellales</taxon>
        <taxon>Tepidimicrobiaceae</taxon>
        <taxon>Keratinibaculum</taxon>
    </lineage>
</organism>
<evidence type="ECO:0000256" key="3">
    <source>
        <dbReference type="ARBA" id="ARBA00023014"/>
    </source>
</evidence>
<dbReference type="CDD" id="cd19100">
    <property type="entry name" value="AKR_unchar"/>
    <property type="match status" value="1"/>
</dbReference>
<dbReference type="Pfam" id="PF13534">
    <property type="entry name" value="Fer4_17"/>
    <property type="match status" value="1"/>
</dbReference>
<dbReference type="OrthoDB" id="9773828at2"/>
<evidence type="ECO:0000313" key="5">
    <source>
        <dbReference type="EMBL" id="TCS87452.1"/>
    </source>
</evidence>
<keyword evidence="3" id="KW-0411">Iron-sulfur</keyword>
<dbReference type="InterPro" id="IPR017896">
    <property type="entry name" value="4Fe4S_Fe-S-bd"/>
</dbReference>
<evidence type="ECO:0000256" key="2">
    <source>
        <dbReference type="ARBA" id="ARBA00023004"/>
    </source>
</evidence>